<evidence type="ECO:0000313" key="2">
    <source>
        <dbReference type="EMBL" id="MBW74847.1"/>
    </source>
</evidence>
<evidence type="ECO:0000256" key="1">
    <source>
        <dbReference type="SAM" id="Phobius"/>
    </source>
</evidence>
<keyword evidence="1" id="KW-1133">Transmembrane helix</keyword>
<dbReference type="EMBL" id="GGFL01010669">
    <property type="protein sequence ID" value="MBW74847.1"/>
    <property type="molecule type" value="Transcribed_RNA"/>
</dbReference>
<name>A0A2M4DBB8_ANODA</name>
<keyword evidence="1" id="KW-0472">Membrane</keyword>
<dbReference type="AlphaFoldDB" id="A0A2M4DBB8"/>
<feature type="transmembrane region" description="Helical" evidence="1">
    <location>
        <begin position="12"/>
        <end position="30"/>
    </location>
</feature>
<keyword evidence="1" id="KW-0812">Transmembrane</keyword>
<sequence length="67" mass="7300">MLGNHMHPCVSWLLVLCIHVCVLVCVCVCIDKKRCSKSFNGSMKRCAPAAAATGADGCVPCYFFHRP</sequence>
<protein>
    <submittedName>
        <fullName evidence="2">Uncharacterized protein</fullName>
    </submittedName>
</protein>
<accession>A0A2M4DBB8</accession>
<organism evidence="2">
    <name type="scientific">Anopheles darlingi</name>
    <name type="common">Mosquito</name>
    <dbReference type="NCBI Taxonomy" id="43151"/>
    <lineage>
        <taxon>Eukaryota</taxon>
        <taxon>Metazoa</taxon>
        <taxon>Ecdysozoa</taxon>
        <taxon>Arthropoda</taxon>
        <taxon>Hexapoda</taxon>
        <taxon>Insecta</taxon>
        <taxon>Pterygota</taxon>
        <taxon>Neoptera</taxon>
        <taxon>Endopterygota</taxon>
        <taxon>Diptera</taxon>
        <taxon>Nematocera</taxon>
        <taxon>Culicoidea</taxon>
        <taxon>Culicidae</taxon>
        <taxon>Anophelinae</taxon>
        <taxon>Anopheles</taxon>
    </lineage>
</organism>
<reference evidence="2" key="1">
    <citation type="submission" date="2018-01" db="EMBL/GenBank/DDBJ databases">
        <title>An insight into the sialome of Amazonian anophelines.</title>
        <authorList>
            <person name="Ribeiro J.M."/>
            <person name="Scarpassa V."/>
            <person name="Calvo E."/>
        </authorList>
    </citation>
    <scope>NUCLEOTIDE SEQUENCE</scope>
</reference>
<proteinExistence type="predicted"/>